<dbReference type="InterPro" id="IPR027417">
    <property type="entry name" value="P-loop_NTPase"/>
</dbReference>
<proteinExistence type="predicted"/>
<dbReference type="Pfam" id="PF13671">
    <property type="entry name" value="AAA_33"/>
    <property type="match status" value="1"/>
</dbReference>
<sequence>MRVIWLNGAFGAGKTTVAERLIKDDPQLLLFDAELPGFMFREIVPLPSSGDFQDLRVWRRGVVDTAVSLLEEYGRTLVIPMTVVVPEYLDEIFSGLRARDVHVDHYFLDVPASVLRKRCEAQSIWPNDPERDAEVRAWRLEQVDRCVAAAGAVPAGTTVLDGDLPVGELAALVARSAS</sequence>
<organism evidence="1 2">
    <name type="scientific">Micromonospora endophytica</name>
    <dbReference type="NCBI Taxonomy" id="515350"/>
    <lineage>
        <taxon>Bacteria</taxon>
        <taxon>Bacillati</taxon>
        <taxon>Actinomycetota</taxon>
        <taxon>Actinomycetes</taxon>
        <taxon>Micromonosporales</taxon>
        <taxon>Micromonosporaceae</taxon>
        <taxon>Micromonospora</taxon>
    </lineage>
</organism>
<keyword evidence="2" id="KW-1185">Reference proteome</keyword>
<evidence type="ECO:0000313" key="1">
    <source>
        <dbReference type="EMBL" id="PZF99396.1"/>
    </source>
</evidence>
<protein>
    <submittedName>
        <fullName evidence="1">TmrB-like protein</fullName>
    </submittedName>
</protein>
<dbReference type="RefSeq" id="WP_111242206.1">
    <property type="nucleotide sequence ID" value="NZ_POTX01000024.1"/>
</dbReference>
<dbReference type="AlphaFoldDB" id="A0A2W2DQF7"/>
<dbReference type="Gene3D" id="3.40.50.300">
    <property type="entry name" value="P-loop containing nucleotide triphosphate hydrolases"/>
    <property type="match status" value="1"/>
</dbReference>
<name>A0A2W2DQF7_9ACTN</name>
<comment type="caution">
    <text evidence="1">The sequence shown here is derived from an EMBL/GenBank/DDBJ whole genome shotgun (WGS) entry which is preliminary data.</text>
</comment>
<dbReference type="OrthoDB" id="9799092at2"/>
<evidence type="ECO:0000313" key="2">
    <source>
        <dbReference type="Proteomes" id="UP000248627"/>
    </source>
</evidence>
<dbReference type="Proteomes" id="UP000248627">
    <property type="component" value="Unassembled WGS sequence"/>
</dbReference>
<accession>A0A2W2DQF7</accession>
<gene>
    <name evidence="1" type="ORF">C1I93_05925</name>
</gene>
<reference evidence="1 2" key="1">
    <citation type="submission" date="2018-01" db="EMBL/GenBank/DDBJ databases">
        <title>Draft genome sequence of Jishengella endophytica.</title>
        <authorList>
            <person name="Sahin N."/>
            <person name="Ay H."/>
            <person name="Saygin H."/>
        </authorList>
    </citation>
    <scope>NUCLEOTIDE SEQUENCE [LARGE SCALE GENOMIC DNA]</scope>
    <source>
        <strain evidence="1 2">DSM 45430</strain>
    </source>
</reference>
<dbReference type="EMBL" id="POTX01000024">
    <property type="protein sequence ID" value="PZF99396.1"/>
    <property type="molecule type" value="Genomic_DNA"/>
</dbReference>
<dbReference type="SUPFAM" id="SSF52540">
    <property type="entry name" value="P-loop containing nucleoside triphosphate hydrolases"/>
    <property type="match status" value="1"/>
</dbReference>